<feature type="region of interest" description="Disordered" evidence="1">
    <location>
        <begin position="1"/>
        <end position="49"/>
    </location>
</feature>
<gene>
    <name evidence="2" type="ORF">SEVIR_3G296200v2</name>
</gene>
<accession>A0A4V6DA15</accession>
<sequence length="131" mass="14036">MGKSTSSPARCEGPTAPRPSSPVSPRVFSTARTPRSRQHGGSVGEEGTAWVRCTGGDNEDDELRQQWILPAVGGCCCLTTTAQQIQGIGRASKSAAPAEIDLPRTNAGWGTRRQGLEPRLMISCKCIWLRN</sequence>
<dbReference type="EMBL" id="CM016554">
    <property type="protein sequence ID" value="TKW28016.1"/>
    <property type="molecule type" value="Genomic_DNA"/>
</dbReference>
<organism evidence="2 3">
    <name type="scientific">Setaria viridis</name>
    <name type="common">Green bristlegrass</name>
    <name type="synonym">Setaria italica subsp. viridis</name>
    <dbReference type="NCBI Taxonomy" id="4556"/>
    <lineage>
        <taxon>Eukaryota</taxon>
        <taxon>Viridiplantae</taxon>
        <taxon>Streptophyta</taxon>
        <taxon>Embryophyta</taxon>
        <taxon>Tracheophyta</taxon>
        <taxon>Spermatophyta</taxon>
        <taxon>Magnoliopsida</taxon>
        <taxon>Liliopsida</taxon>
        <taxon>Poales</taxon>
        <taxon>Poaceae</taxon>
        <taxon>PACMAD clade</taxon>
        <taxon>Panicoideae</taxon>
        <taxon>Panicodae</taxon>
        <taxon>Paniceae</taxon>
        <taxon>Cenchrinae</taxon>
        <taxon>Setaria</taxon>
    </lineage>
</organism>
<keyword evidence="3" id="KW-1185">Reference proteome</keyword>
<reference evidence="2" key="1">
    <citation type="submission" date="2019-03" db="EMBL/GenBank/DDBJ databases">
        <title>WGS assembly of Setaria viridis.</title>
        <authorList>
            <person name="Huang P."/>
            <person name="Jenkins J."/>
            <person name="Grimwood J."/>
            <person name="Barry K."/>
            <person name="Healey A."/>
            <person name="Mamidi S."/>
            <person name="Sreedasyam A."/>
            <person name="Shu S."/>
            <person name="Feldman M."/>
            <person name="Wu J."/>
            <person name="Yu Y."/>
            <person name="Chen C."/>
            <person name="Johnson J."/>
            <person name="Rokhsar D."/>
            <person name="Baxter I."/>
            <person name="Schmutz J."/>
            <person name="Brutnell T."/>
            <person name="Kellogg E."/>
        </authorList>
    </citation>
    <scope>NUCLEOTIDE SEQUENCE [LARGE SCALE GENOMIC DNA]</scope>
</reference>
<dbReference type="Proteomes" id="UP000298652">
    <property type="component" value="Chromosome 3"/>
</dbReference>
<dbReference type="Gramene" id="TKW28016">
    <property type="protein sequence ID" value="TKW28016"/>
    <property type="gene ID" value="SEVIR_3G296200v2"/>
</dbReference>
<evidence type="ECO:0000256" key="1">
    <source>
        <dbReference type="SAM" id="MobiDB-lite"/>
    </source>
</evidence>
<proteinExistence type="predicted"/>
<dbReference type="AlphaFoldDB" id="A0A4V6DA15"/>
<protein>
    <submittedName>
        <fullName evidence="2">Uncharacterized protein</fullName>
    </submittedName>
</protein>
<name>A0A4V6DA15_SETVI</name>
<evidence type="ECO:0000313" key="2">
    <source>
        <dbReference type="EMBL" id="TKW28016.1"/>
    </source>
</evidence>
<evidence type="ECO:0000313" key="3">
    <source>
        <dbReference type="Proteomes" id="UP000298652"/>
    </source>
</evidence>